<name>A0AAN7PDD9_9COLE</name>
<reference evidence="9" key="1">
    <citation type="submission" date="2023-01" db="EMBL/GenBank/DDBJ databases">
        <title>Key to firefly adult light organ development and bioluminescence: homeobox transcription factors regulate luciferase expression and transportation to peroxisome.</title>
        <authorList>
            <person name="Fu X."/>
        </authorList>
    </citation>
    <scope>NUCLEOTIDE SEQUENCE [LARGE SCALE GENOMIC DNA]</scope>
</reference>
<dbReference type="EMBL" id="JARPUR010000002">
    <property type="protein sequence ID" value="KAK4882623.1"/>
    <property type="molecule type" value="Genomic_DNA"/>
</dbReference>
<comment type="caution">
    <text evidence="8">The sequence shown here is derived from an EMBL/GenBank/DDBJ whole genome shotgun (WGS) entry which is preliminary data.</text>
</comment>
<keyword evidence="4" id="KW-0804">Transcription</keyword>
<proteinExistence type="predicted"/>
<dbReference type="PANTHER" id="PTHR23098">
    <property type="entry name" value="AGAP001331-PA-RELATED"/>
    <property type="match status" value="1"/>
</dbReference>
<keyword evidence="6" id="KW-0812">Transmembrane</keyword>
<evidence type="ECO:0000256" key="2">
    <source>
        <dbReference type="ARBA" id="ARBA00016807"/>
    </source>
</evidence>
<evidence type="ECO:0000313" key="9">
    <source>
        <dbReference type="Proteomes" id="UP001353858"/>
    </source>
</evidence>
<dbReference type="PANTHER" id="PTHR23098:SF16">
    <property type="entry name" value="REGULATORY PROTEIN ZESTE"/>
    <property type="match status" value="1"/>
</dbReference>
<feature type="domain" description="Myb/SANT-like DNA-binding" evidence="7">
    <location>
        <begin position="41"/>
        <end position="96"/>
    </location>
</feature>
<evidence type="ECO:0000259" key="7">
    <source>
        <dbReference type="Pfam" id="PF13873"/>
    </source>
</evidence>
<organism evidence="8 9">
    <name type="scientific">Aquatica leii</name>
    <dbReference type="NCBI Taxonomy" id="1421715"/>
    <lineage>
        <taxon>Eukaryota</taxon>
        <taxon>Metazoa</taxon>
        <taxon>Ecdysozoa</taxon>
        <taxon>Arthropoda</taxon>
        <taxon>Hexapoda</taxon>
        <taxon>Insecta</taxon>
        <taxon>Pterygota</taxon>
        <taxon>Neoptera</taxon>
        <taxon>Endopterygota</taxon>
        <taxon>Coleoptera</taxon>
        <taxon>Polyphaga</taxon>
        <taxon>Elateriformia</taxon>
        <taxon>Elateroidea</taxon>
        <taxon>Lampyridae</taxon>
        <taxon>Luciolinae</taxon>
        <taxon>Aquatica</taxon>
    </lineage>
</organism>
<dbReference type="GO" id="GO:0005634">
    <property type="term" value="C:nucleus"/>
    <property type="evidence" value="ECO:0007669"/>
    <property type="project" value="TreeGrafter"/>
</dbReference>
<keyword evidence="6" id="KW-0472">Membrane</keyword>
<accession>A0AAN7PDD9</accession>
<comment type="subunit">
    <text evidence="1">Self-associates forming complexes of several hundred monomers.</text>
</comment>
<sequence>MVMGVKDICGYNSFNIFTFIKYLLAVLKLLTKFVFRTWHKQINTRKLTHQFTNKDSAKKWILIASKLNAIPGGQKDWKQWRKTWQDIKSRIKSKQASIKRYERGTGGGPPLKETITSVEEKVLSVINPTSIVGDGTINESNIEFVYEDDDDMEYLPIESSVSENMSNKQEPEVFEEAITPKQNKRSVASNRLLTSATVTTHLANLSKERLEFEKLKFEYEKAYREQKLTIMEIQAKAIQALAMLDKNK</sequence>
<protein>
    <recommendedName>
        <fullName evidence="2">Regulatory protein zeste</fullName>
    </recommendedName>
</protein>
<dbReference type="InterPro" id="IPR028002">
    <property type="entry name" value="Myb_DNA-bind_5"/>
</dbReference>
<keyword evidence="6" id="KW-1133">Transmembrane helix</keyword>
<comment type="function">
    <text evidence="5">Involved in transvection phenomena (= synapsis-dependent gene expression), where the synaptic pairing of chromosomes carrying genes with which zeste interacts influences the expression of these genes. Zeste binds to DNA and stimulates transcription from a nearby promoter.</text>
</comment>
<evidence type="ECO:0000256" key="5">
    <source>
        <dbReference type="ARBA" id="ARBA00025466"/>
    </source>
</evidence>
<keyword evidence="9" id="KW-1185">Reference proteome</keyword>
<gene>
    <name evidence="8" type="ORF">RN001_005942</name>
</gene>
<evidence type="ECO:0000256" key="6">
    <source>
        <dbReference type="SAM" id="Phobius"/>
    </source>
</evidence>
<dbReference type="Pfam" id="PF13873">
    <property type="entry name" value="Myb_DNA-bind_5"/>
    <property type="match status" value="1"/>
</dbReference>
<dbReference type="AlphaFoldDB" id="A0AAN7PDD9"/>
<evidence type="ECO:0000313" key="8">
    <source>
        <dbReference type="EMBL" id="KAK4882623.1"/>
    </source>
</evidence>
<evidence type="ECO:0000256" key="4">
    <source>
        <dbReference type="ARBA" id="ARBA00023163"/>
    </source>
</evidence>
<feature type="transmembrane region" description="Helical" evidence="6">
    <location>
        <begin position="16"/>
        <end position="35"/>
    </location>
</feature>
<evidence type="ECO:0000256" key="3">
    <source>
        <dbReference type="ARBA" id="ARBA00023015"/>
    </source>
</evidence>
<evidence type="ECO:0000256" key="1">
    <source>
        <dbReference type="ARBA" id="ARBA00011764"/>
    </source>
</evidence>
<keyword evidence="3" id="KW-0805">Transcription regulation</keyword>
<dbReference type="Proteomes" id="UP001353858">
    <property type="component" value="Unassembled WGS sequence"/>
</dbReference>